<dbReference type="Proteomes" id="UP000091820">
    <property type="component" value="Unassembled WGS sequence"/>
</dbReference>
<dbReference type="InterPro" id="IPR000595">
    <property type="entry name" value="cNMP-bd_dom"/>
</dbReference>
<protein>
    <submittedName>
        <fullName evidence="3">Cyclic nucleotide-binding domain-containing protein</fullName>
    </submittedName>
</protein>
<proteinExistence type="predicted"/>
<dbReference type="InterPro" id="IPR018490">
    <property type="entry name" value="cNMP-bd_dom_sf"/>
</dbReference>
<feature type="compositionally biased region" description="Polar residues" evidence="1">
    <location>
        <begin position="347"/>
        <end position="358"/>
    </location>
</feature>
<evidence type="ECO:0000313" key="4">
    <source>
        <dbReference type="Proteomes" id="UP000091820"/>
    </source>
</evidence>
<name>A0A1A9WPT2_9MUSC</name>
<accession>A0A1A9WPT2</accession>
<dbReference type="CDD" id="cd00038">
    <property type="entry name" value="CAP_ED"/>
    <property type="match status" value="1"/>
</dbReference>
<dbReference type="PROSITE" id="PS50042">
    <property type="entry name" value="CNMP_BINDING_3"/>
    <property type="match status" value="1"/>
</dbReference>
<feature type="domain" description="Cyclic nucleotide-binding" evidence="2">
    <location>
        <begin position="70"/>
        <end position="152"/>
    </location>
</feature>
<evidence type="ECO:0000313" key="3">
    <source>
        <dbReference type="EnsemblMetazoa" id="GBRI027464-PA"/>
    </source>
</evidence>
<evidence type="ECO:0000259" key="2">
    <source>
        <dbReference type="PROSITE" id="PS50042"/>
    </source>
</evidence>
<feature type="region of interest" description="Disordered" evidence="1">
    <location>
        <begin position="244"/>
        <end position="289"/>
    </location>
</feature>
<feature type="compositionally biased region" description="Acidic residues" evidence="1">
    <location>
        <begin position="262"/>
        <end position="278"/>
    </location>
</feature>
<reference evidence="4" key="1">
    <citation type="submission" date="2014-03" db="EMBL/GenBank/DDBJ databases">
        <authorList>
            <person name="Aksoy S."/>
            <person name="Warren W."/>
            <person name="Wilson R.K."/>
        </authorList>
    </citation>
    <scope>NUCLEOTIDE SEQUENCE [LARGE SCALE GENOMIC DNA]</scope>
    <source>
        <strain evidence="4">IAEA</strain>
    </source>
</reference>
<dbReference type="AlphaFoldDB" id="A0A1A9WPT2"/>
<keyword evidence="4" id="KW-1185">Reference proteome</keyword>
<reference evidence="3" key="2">
    <citation type="submission" date="2020-05" db="UniProtKB">
        <authorList>
            <consortium name="EnsemblMetazoa"/>
        </authorList>
    </citation>
    <scope>IDENTIFICATION</scope>
    <source>
        <strain evidence="3">IAEA</strain>
    </source>
</reference>
<evidence type="ECO:0000256" key="1">
    <source>
        <dbReference type="SAM" id="MobiDB-lite"/>
    </source>
</evidence>
<organism evidence="3 4">
    <name type="scientific">Glossina brevipalpis</name>
    <dbReference type="NCBI Taxonomy" id="37001"/>
    <lineage>
        <taxon>Eukaryota</taxon>
        <taxon>Metazoa</taxon>
        <taxon>Ecdysozoa</taxon>
        <taxon>Arthropoda</taxon>
        <taxon>Hexapoda</taxon>
        <taxon>Insecta</taxon>
        <taxon>Pterygota</taxon>
        <taxon>Neoptera</taxon>
        <taxon>Endopterygota</taxon>
        <taxon>Diptera</taxon>
        <taxon>Brachycera</taxon>
        <taxon>Muscomorpha</taxon>
        <taxon>Hippoboscoidea</taxon>
        <taxon>Glossinidae</taxon>
        <taxon>Glossina</taxon>
    </lineage>
</organism>
<dbReference type="SUPFAM" id="SSF51206">
    <property type="entry name" value="cAMP-binding domain-like"/>
    <property type="match status" value="1"/>
</dbReference>
<feature type="region of interest" description="Disordered" evidence="1">
    <location>
        <begin position="325"/>
        <end position="358"/>
    </location>
</feature>
<dbReference type="Gene3D" id="2.60.120.10">
    <property type="entry name" value="Jelly Rolls"/>
    <property type="match status" value="1"/>
</dbReference>
<sequence length="398" mass="45825">MAKRARDAEEIKKRKMARLRFRNLIRSVALNRIWLMDTGDQKLSLNVKKNVSMLVRPPRKIGLLTMTKIRARLSKVIKFMVIGEGRTLIREGDPPTLVYFILTGEVEVSKKFYDHITDSWVNKVLMIIGPGETIGEVELLEGCARLQTYVTTVLFPAKVIRYLNFSNTIVLQKLDLQTIQARCQKMVNGEPIQEKALSSSSSSWTESDEMEYESEDEGDIEFEDKWSSTISQIKRRSSRSSKLERKSSRFSIGGSNYSEMLNEGEEEGEGEEGEDNDFNDFIKNKSKQRSITQTRVVNETSAVKKKHDHRLRIHKKIKVTAYEKNVEEEEEYEGEETTEPAPVSLETRPSTKSKSSLAATRKYSFLSNLKDRYGTDKISEDLEYEYEKVSFSSKNEYL</sequence>
<dbReference type="InterPro" id="IPR014710">
    <property type="entry name" value="RmlC-like_jellyroll"/>
</dbReference>
<dbReference type="EnsemblMetazoa" id="GBRI027464-RA">
    <property type="protein sequence ID" value="GBRI027464-PA"/>
    <property type="gene ID" value="GBRI027464"/>
</dbReference>
<dbReference type="PANTHER" id="PTHR23011:SF41">
    <property type="entry name" value="CYCLIC NUCLEOTIDE-BINDING DOMAIN-CONTAINING PROTEIN"/>
    <property type="match status" value="1"/>
</dbReference>
<feature type="region of interest" description="Disordered" evidence="1">
    <location>
        <begin position="192"/>
        <end position="219"/>
    </location>
</feature>
<feature type="compositionally biased region" description="Acidic residues" evidence="1">
    <location>
        <begin position="326"/>
        <end position="338"/>
    </location>
</feature>
<dbReference type="VEuPathDB" id="VectorBase:GBRI027464"/>
<feature type="compositionally biased region" description="Acidic residues" evidence="1">
    <location>
        <begin position="206"/>
        <end position="219"/>
    </location>
</feature>
<dbReference type="Pfam" id="PF00027">
    <property type="entry name" value="cNMP_binding"/>
    <property type="match status" value="1"/>
</dbReference>
<dbReference type="PANTHER" id="PTHR23011">
    <property type="entry name" value="CYCLIC NUCLEOTIDE-BINDING DOMAIN CONTAINING PROTEIN"/>
    <property type="match status" value="1"/>
</dbReference>